<evidence type="ECO:0000313" key="5">
    <source>
        <dbReference type="Proteomes" id="UP000694385"/>
    </source>
</evidence>
<dbReference type="GO" id="GO:0003755">
    <property type="term" value="F:peptidyl-prolyl cis-trans isomerase activity"/>
    <property type="evidence" value="ECO:0007669"/>
    <property type="project" value="UniProtKB-UniRule"/>
</dbReference>
<accession>A0A8C5LDR9</accession>
<dbReference type="InterPro" id="IPR029000">
    <property type="entry name" value="Cyclophilin-like_dom_sf"/>
</dbReference>
<keyword evidence="5" id="KW-1185">Reference proteome</keyword>
<dbReference type="PANTHER" id="PTHR45625">
    <property type="entry name" value="PEPTIDYL-PROLYL CIS-TRANS ISOMERASE-RELATED"/>
    <property type="match status" value="1"/>
</dbReference>
<reference evidence="4" key="2">
    <citation type="submission" date="2025-09" db="UniProtKB">
        <authorList>
            <consortium name="Ensembl"/>
        </authorList>
    </citation>
    <scope>IDENTIFICATION</scope>
</reference>
<evidence type="ECO:0000313" key="4">
    <source>
        <dbReference type="Ensembl" id="ENSJJAP00000021437.1"/>
    </source>
</evidence>
<evidence type="ECO:0000256" key="1">
    <source>
        <dbReference type="ARBA" id="ARBA00000971"/>
    </source>
</evidence>
<feature type="domain" description="PPIase cyclophilin-type" evidence="3">
    <location>
        <begin position="1"/>
        <end position="141"/>
    </location>
</feature>
<keyword evidence="2" id="KW-0413">Isomerase</keyword>
<sequence>MAVTLHTDKSSERTPKTRENFLALCAINSYTSCIFHRYIKGFMVQTGDNSIWGKKFEDEDSEYLKHKVRGVVSMGNNGPNTNGSQFFITYGKQPHLDMKSTVFGKKKLPVNKKTYRPLNDVHIKEITIHANPFAQYCNRPG</sequence>
<dbReference type="InterPro" id="IPR002130">
    <property type="entry name" value="Cyclophilin-type_PPIase_dom"/>
</dbReference>
<dbReference type="GO" id="GO:0071013">
    <property type="term" value="C:catalytic step 2 spliceosome"/>
    <property type="evidence" value="ECO:0007669"/>
    <property type="project" value="TreeGrafter"/>
</dbReference>
<comment type="catalytic activity">
    <reaction evidence="1 2">
        <text>[protein]-peptidylproline (omega=180) = [protein]-peptidylproline (omega=0)</text>
        <dbReference type="Rhea" id="RHEA:16237"/>
        <dbReference type="Rhea" id="RHEA-COMP:10747"/>
        <dbReference type="Rhea" id="RHEA-COMP:10748"/>
        <dbReference type="ChEBI" id="CHEBI:83833"/>
        <dbReference type="ChEBI" id="CHEBI:83834"/>
        <dbReference type="EC" id="5.2.1.8"/>
    </reaction>
</comment>
<reference evidence="4" key="1">
    <citation type="submission" date="2025-08" db="UniProtKB">
        <authorList>
            <consortium name="Ensembl"/>
        </authorList>
    </citation>
    <scope>IDENTIFICATION</scope>
</reference>
<dbReference type="Gene3D" id="2.40.100.10">
    <property type="entry name" value="Cyclophilin-like"/>
    <property type="match status" value="1"/>
</dbReference>
<dbReference type="PROSITE" id="PS50072">
    <property type="entry name" value="CSA_PPIASE_2"/>
    <property type="match status" value="1"/>
</dbReference>
<dbReference type="Proteomes" id="UP000694385">
    <property type="component" value="Unassembled WGS sequence"/>
</dbReference>
<dbReference type="PRINTS" id="PR00153">
    <property type="entry name" value="CSAPPISMRASE"/>
</dbReference>
<protein>
    <recommendedName>
        <fullName evidence="2">Peptidyl-prolyl cis-trans isomerase</fullName>
        <shortName evidence="2">PPIase</shortName>
        <ecNumber evidence="2">5.2.1.8</ecNumber>
    </recommendedName>
</protein>
<dbReference type="GeneTree" id="ENSGT00940000163579"/>
<dbReference type="SUPFAM" id="SSF50891">
    <property type="entry name" value="Cyclophilin-like"/>
    <property type="match status" value="1"/>
</dbReference>
<proteinExistence type="inferred from homology"/>
<comment type="function">
    <text evidence="2">PPIases accelerate the folding of proteins. It catalyzes the cis-trans isomerization of proline imidic peptide bonds in oligopeptides.</text>
</comment>
<organism evidence="4 5">
    <name type="scientific">Jaculus jaculus</name>
    <name type="common">Lesser Egyptian jerboa</name>
    <dbReference type="NCBI Taxonomy" id="51337"/>
    <lineage>
        <taxon>Eukaryota</taxon>
        <taxon>Metazoa</taxon>
        <taxon>Chordata</taxon>
        <taxon>Craniata</taxon>
        <taxon>Vertebrata</taxon>
        <taxon>Euteleostomi</taxon>
        <taxon>Mammalia</taxon>
        <taxon>Eutheria</taxon>
        <taxon>Euarchontoglires</taxon>
        <taxon>Glires</taxon>
        <taxon>Rodentia</taxon>
        <taxon>Myomorpha</taxon>
        <taxon>Dipodoidea</taxon>
        <taxon>Dipodidae</taxon>
        <taxon>Dipodinae</taxon>
        <taxon>Jaculus</taxon>
    </lineage>
</organism>
<dbReference type="EC" id="5.2.1.8" evidence="2"/>
<dbReference type="InterPro" id="IPR044666">
    <property type="entry name" value="Cyclophilin_A-like"/>
</dbReference>
<dbReference type="Pfam" id="PF00160">
    <property type="entry name" value="Pro_isomerase"/>
    <property type="match status" value="1"/>
</dbReference>
<dbReference type="Ensembl" id="ENSJJAT00000027990.1">
    <property type="protein sequence ID" value="ENSJJAP00000021437.1"/>
    <property type="gene ID" value="ENSJJAG00000021805.1"/>
</dbReference>
<comment type="similarity">
    <text evidence="2">Belongs to the cyclophilin-type PPIase family.</text>
</comment>
<evidence type="ECO:0000256" key="2">
    <source>
        <dbReference type="RuleBase" id="RU363019"/>
    </source>
</evidence>
<name>A0A8C5LDR9_JACJA</name>
<dbReference type="PANTHER" id="PTHR45625:SF2">
    <property type="entry name" value="PEPTIDYL-PROLYL CIS-TRANS ISOMERASE-LIKE 3"/>
    <property type="match status" value="1"/>
</dbReference>
<evidence type="ECO:0000259" key="3">
    <source>
        <dbReference type="PROSITE" id="PS50072"/>
    </source>
</evidence>
<keyword evidence="2" id="KW-0697">Rotamase</keyword>
<dbReference type="AlphaFoldDB" id="A0A8C5LDR9"/>